<dbReference type="InterPro" id="IPR000979">
    <property type="entry name" value="Phosphodiesterase_MJ0936/Vps29"/>
</dbReference>
<dbReference type="RefSeq" id="WP_077690453.1">
    <property type="nucleotide sequence ID" value="NZ_JACCHL010000001.1"/>
</dbReference>
<reference evidence="6" key="1">
    <citation type="submission" date="2016-08" db="EMBL/GenBank/DDBJ databases">
        <authorList>
            <person name="Tokovenko B."/>
            <person name="Kalinowski J."/>
        </authorList>
    </citation>
    <scope>NUCLEOTIDE SEQUENCE [LARGE SCALE GENOMIC DNA]</scope>
    <source>
        <strain evidence="6">UTMC102</strain>
    </source>
</reference>
<evidence type="ECO:0000256" key="1">
    <source>
        <dbReference type="ARBA" id="ARBA00008950"/>
    </source>
</evidence>
<evidence type="ECO:0000313" key="7">
    <source>
        <dbReference type="Proteomes" id="UP000584931"/>
    </source>
</evidence>
<evidence type="ECO:0000313" key="4">
    <source>
        <dbReference type="EMBL" id="NYH55426.1"/>
    </source>
</evidence>
<dbReference type="EC" id="3.1.4.-" evidence="2"/>
<evidence type="ECO:0000256" key="2">
    <source>
        <dbReference type="RuleBase" id="RU362039"/>
    </source>
</evidence>
<reference evidence="4 7" key="3">
    <citation type="submission" date="2020-07" db="EMBL/GenBank/DDBJ databases">
        <title>Sequencing the genomes of 1000 actinobacteria strains.</title>
        <authorList>
            <person name="Klenk H.-P."/>
        </authorList>
    </citation>
    <scope>NUCLEOTIDE SEQUENCE [LARGE SCALE GENOMIC DNA]</scope>
    <source>
        <strain evidence="4 7">DSM 45278</strain>
    </source>
</reference>
<dbReference type="NCBIfam" id="TIGR00040">
    <property type="entry name" value="yfcE"/>
    <property type="match status" value="1"/>
</dbReference>
<dbReference type="EMBL" id="JACCHL010000001">
    <property type="protein sequence ID" value="NYH55426.1"/>
    <property type="molecule type" value="Genomic_DNA"/>
</dbReference>
<name>A0A1V3C127_9ACTN</name>
<dbReference type="OrthoDB" id="9785951at2"/>
<dbReference type="InterPro" id="IPR024654">
    <property type="entry name" value="Calcineurin-like_PHP_lpxH"/>
</dbReference>
<dbReference type="Proteomes" id="UP000584931">
    <property type="component" value="Unassembled WGS sequence"/>
</dbReference>
<evidence type="ECO:0000259" key="3">
    <source>
        <dbReference type="Pfam" id="PF12850"/>
    </source>
</evidence>
<comment type="caution">
    <text evidence="5">The sequence shown here is derived from an EMBL/GenBank/DDBJ whole genome shotgun (WGS) entry which is preliminary data.</text>
</comment>
<proteinExistence type="inferred from homology"/>
<dbReference type="AlphaFoldDB" id="A0A1V3C127"/>
<dbReference type="InterPro" id="IPR029052">
    <property type="entry name" value="Metallo-depent_PP-like"/>
</dbReference>
<keyword evidence="6" id="KW-1185">Reference proteome</keyword>
<dbReference type="Proteomes" id="UP000189004">
    <property type="component" value="Unassembled WGS sequence"/>
</dbReference>
<feature type="domain" description="Calcineurin-like phosphoesterase" evidence="3">
    <location>
        <begin position="1"/>
        <end position="152"/>
    </location>
</feature>
<accession>A0A7Z0BLN5</accession>
<comment type="cofactor">
    <cofactor evidence="2">
        <name>a divalent metal cation</name>
        <dbReference type="ChEBI" id="CHEBI:60240"/>
    </cofactor>
</comment>
<dbReference type="PANTHER" id="PTHR11124">
    <property type="entry name" value="VACUOLAR SORTING PROTEIN VPS29"/>
    <property type="match status" value="1"/>
</dbReference>
<dbReference type="Gene3D" id="3.60.21.10">
    <property type="match status" value="1"/>
</dbReference>
<dbReference type="SUPFAM" id="SSF56300">
    <property type="entry name" value="Metallo-dependent phosphatases"/>
    <property type="match status" value="1"/>
</dbReference>
<gene>
    <name evidence="4" type="ORF">HNR06_005015</name>
    <name evidence="5" type="ORF">NOSIN_09790</name>
</gene>
<evidence type="ECO:0000313" key="5">
    <source>
        <dbReference type="EMBL" id="OOC54060.1"/>
    </source>
</evidence>
<dbReference type="GO" id="GO:0046872">
    <property type="term" value="F:metal ion binding"/>
    <property type="evidence" value="ECO:0007669"/>
    <property type="project" value="UniProtKB-KW"/>
</dbReference>
<sequence length="164" mass="18692">MRVLLLSDTHIPRRARDLPDQVWREVERADTVVHAGDWCDLASLERLQERAAHLIGVYGNNDGPDLRARLPEVAHATLGGVRLAVVHETGDARGREKRCQERFPDHDVLVFGHSHIPWDTTAPSGLRLLNPGSPTDRRRQPHHTYMTATLRDARLHDVRLHQVR</sequence>
<evidence type="ECO:0000313" key="6">
    <source>
        <dbReference type="Proteomes" id="UP000189004"/>
    </source>
</evidence>
<reference evidence="5" key="2">
    <citation type="submission" date="2016-08" db="EMBL/GenBank/DDBJ databases">
        <authorList>
            <person name="Seilhamer J.J."/>
        </authorList>
    </citation>
    <scope>NUCLEOTIDE SEQUENCE [LARGE SCALE GENOMIC DNA]</scope>
    <source>
        <strain evidence="5">UTMC102</strain>
    </source>
</reference>
<accession>A0A1V3C127</accession>
<organism evidence="5 6">
    <name type="scientific">Nocardiopsis sinuspersici</name>
    <dbReference type="NCBI Taxonomy" id="501010"/>
    <lineage>
        <taxon>Bacteria</taxon>
        <taxon>Bacillati</taxon>
        <taxon>Actinomycetota</taxon>
        <taxon>Actinomycetes</taxon>
        <taxon>Streptosporangiales</taxon>
        <taxon>Nocardiopsidaceae</taxon>
        <taxon>Nocardiopsis</taxon>
    </lineage>
</organism>
<keyword evidence="2" id="KW-0479">Metal-binding</keyword>
<comment type="similarity">
    <text evidence="1 2">Belongs to the metallophosphoesterase superfamily. YfcE family.</text>
</comment>
<dbReference type="EMBL" id="MCOK01000001">
    <property type="protein sequence ID" value="OOC54060.1"/>
    <property type="molecule type" value="Genomic_DNA"/>
</dbReference>
<dbReference type="GO" id="GO:0016787">
    <property type="term" value="F:hydrolase activity"/>
    <property type="evidence" value="ECO:0007669"/>
    <property type="project" value="UniProtKB-UniRule"/>
</dbReference>
<dbReference type="Pfam" id="PF12850">
    <property type="entry name" value="Metallophos_2"/>
    <property type="match status" value="1"/>
</dbReference>
<dbReference type="STRING" id="501010.NOSIN_09790"/>
<protein>
    <recommendedName>
        <fullName evidence="2">Phosphoesterase</fullName>
        <ecNumber evidence="2">3.1.4.-</ecNumber>
    </recommendedName>
</protein>